<organism evidence="1 2">
    <name type="scientific">Tetranychus urticae</name>
    <name type="common">Two-spotted spider mite</name>
    <dbReference type="NCBI Taxonomy" id="32264"/>
    <lineage>
        <taxon>Eukaryota</taxon>
        <taxon>Metazoa</taxon>
        <taxon>Ecdysozoa</taxon>
        <taxon>Arthropoda</taxon>
        <taxon>Chelicerata</taxon>
        <taxon>Arachnida</taxon>
        <taxon>Acari</taxon>
        <taxon>Acariformes</taxon>
        <taxon>Trombidiformes</taxon>
        <taxon>Prostigmata</taxon>
        <taxon>Eleutherengona</taxon>
        <taxon>Raphignathae</taxon>
        <taxon>Tetranychoidea</taxon>
        <taxon>Tetranychidae</taxon>
        <taxon>Tetranychus</taxon>
    </lineage>
</organism>
<name>T1L4E7_TETUR</name>
<reference evidence="1" key="2">
    <citation type="submission" date="2015-06" db="UniProtKB">
        <authorList>
            <consortium name="EnsemblMetazoa"/>
        </authorList>
    </citation>
    <scope>IDENTIFICATION</scope>
</reference>
<dbReference type="AlphaFoldDB" id="T1L4E7"/>
<sequence length="55" mass="6248">MTVRPYNSIQLSEVQQLKDQFEFLVALTFSFYITSCKSDQTGNLFVDGDPSNPIN</sequence>
<dbReference type="EMBL" id="CAEY01001083">
    <property type="status" value="NOT_ANNOTATED_CDS"/>
    <property type="molecule type" value="Genomic_DNA"/>
</dbReference>
<dbReference type="Proteomes" id="UP000015104">
    <property type="component" value="Unassembled WGS sequence"/>
</dbReference>
<reference evidence="2" key="1">
    <citation type="submission" date="2011-08" db="EMBL/GenBank/DDBJ databases">
        <authorList>
            <person name="Rombauts S."/>
        </authorList>
    </citation>
    <scope>NUCLEOTIDE SEQUENCE</scope>
    <source>
        <strain evidence="2">London</strain>
    </source>
</reference>
<keyword evidence="2" id="KW-1185">Reference proteome</keyword>
<proteinExistence type="predicted"/>
<dbReference type="HOGENOM" id="CLU_3034966_0_0_1"/>
<protein>
    <submittedName>
        <fullName evidence="1">Uncharacterized protein</fullName>
    </submittedName>
</protein>
<evidence type="ECO:0000313" key="1">
    <source>
        <dbReference type="EnsemblMetazoa" id="tetur38g00530.1"/>
    </source>
</evidence>
<dbReference type="EnsemblMetazoa" id="tetur38g00530.1">
    <property type="protein sequence ID" value="tetur38g00530.1"/>
    <property type="gene ID" value="tetur38g00530"/>
</dbReference>
<evidence type="ECO:0000313" key="2">
    <source>
        <dbReference type="Proteomes" id="UP000015104"/>
    </source>
</evidence>
<accession>T1L4E7</accession>